<evidence type="ECO:0000313" key="1">
    <source>
        <dbReference type="EMBL" id="KKN77446.1"/>
    </source>
</evidence>
<comment type="caution">
    <text evidence="1">The sequence shown here is derived from an EMBL/GenBank/DDBJ whole genome shotgun (WGS) entry which is preliminary data.</text>
</comment>
<name>A0A0F9VVI9_9ZZZZ</name>
<sequence>MVWYKEITDFNGTRTIYPPQPKDKKKILRCSYCGSRVQFLHFWPEILKFLKEDDLVPKFCDVNCVKMFIKELLET</sequence>
<reference evidence="1" key="1">
    <citation type="journal article" date="2015" name="Nature">
        <title>Complex archaea that bridge the gap between prokaryotes and eukaryotes.</title>
        <authorList>
            <person name="Spang A."/>
            <person name="Saw J.H."/>
            <person name="Jorgensen S.L."/>
            <person name="Zaremba-Niedzwiedzka K."/>
            <person name="Martijn J."/>
            <person name="Lind A.E."/>
            <person name="van Eijk R."/>
            <person name="Schleper C."/>
            <person name="Guy L."/>
            <person name="Ettema T.J."/>
        </authorList>
    </citation>
    <scope>NUCLEOTIDE SEQUENCE</scope>
</reference>
<proteinExistence type="predicted"/>
<gene>
    <name evidence="1" type="ORF">LCGC14_0360050</name>
</gene>
<accession>A0A0F9VVI9</accession>
<dbReference type="EMBL" id="LAZR01000278">
    <property type="protein sequence ID" value="KKN77446.1"/>
    <property type="molecule type" value="Genomic_DNA"/>
</dbReference>
<protein>
    <submittedName>
        <fullName evidence="1">Uncharacterized protein</fullName>
    </submittedName>
</protein>
<organism evidence="1">
    <name type="scientific">marine sediment metagenome</name>
    <dbReference type="NCBI Taxonomy" id="412755"/>
    <lineage>
        <taxon>unclassified sequences</taxon>
        <taxon>metagenomes</taxon>
        <taxon>ecological metagenomes</taxon>
    </lineage>
</organism>
<dbReference type="AlphaFoldDB" id="A0A0F9VVI9"/>